<gene>
    <name evidence="1" type="ORF">ARMSODRAFT_980756</name>
</gene>
<organism evidence="1 2">
    <name type="scientific">Armillaria solidipes</name>
    <dbReference type="NCBI Taxonomy" id="1076256"/>
    <lineage>
        <taxon>Eukaryota</taxon>
        <taxon>Fungi</taxon>
        <taxon>Dikarya</taxon>
        <taxon>Basidiomycota</taxon>
        <taxon>Agaricomycotina</taxon>
        <taxon>Agaricomycetes</taxon>
        <taxon>Agaricomycetidae</taxon>
        <taxon>Agaricales</taxon>
        <taxon>Marasmiineae</taxon>
        <taxon>Physalacriaceae</taxon>
        <taxon>Armillaria</taxon>
    </lineage>
</organism>
<dbReference type="Proteomes" id="UP000218334">
    <property type="component" value="Unassembled WGS sequence"/>
</dbReference>
<proteinExistence type="predicted"/>
<dbReference type="AlphaFoldDB" id="A0A2H3AUX6"/>
<sequence length="149" mass="16610">MKLILRNVPSVFLGLATSLSNLDSRTPLWVAHGSPVNPLRHLRIQDGFDFLGHSWGKRLGLERCAKAAGGIAPLRVDQLFDGYGEAELHQLGSSKAFPESWLTTRRIWKCTVRVFDLKHGYLVDPEELVDSTNHGFINGSPLDVHRRAA</sequence>
<name>A0A2H3AUX6_9AGAR</name>
<dbReference type="EMBL" id="KZ293466">
    <property type="protein sequence ID" value="PBK62495.1"/>
    <property type="molecule type" value="Genomic_DNA"/>
</dbReference>
<evidence type="ECO:0000313" key="2">
    <source>
        <dbReference type="Proteomes" id="UP000218334"/>
    </source>
</evidence>
<reference evidence="2" key="1">
    <citation type="journal article" date="2017" name="Nat. Ecol. Evol.">
        <title>Genome expansion and lineage-specific genetic innovations in the forest pathogenic fungi Armillaria.</title>
        <authorList>
            <person name="Sipos G."/>
            <person name="Prasanna A.N."/>
            <person name="Walter M.C."/>
            <person name="O'Connor E."/>
            <person name="Balint B."/>
            <person name="Krizsan K."/>
            <person name="Kiss B."/>
            <person name="Hess J."/>
            <person name="Varga T."/>
            <person name="Slot J."/>
            <person name="Riley R."/>
            <person name="Boka B."/>
            <person name="Rigling D."/>
            <person name="Barry K."/>
            <person name="Lee J."/>
            <person name="Mihaltcheva S."/>
            <person name="LaButti K."/>
            <person name="Lipzen A."/>
            <person name="Waldron R."/>
            <person name="Moloney N.M."/>
            <person name="Sperisen C."/>
            <person name="Kredics L."/>
            <person name="Vagvoelgyi C."/>
            <person name="Patrignani A."/>
            <person name="Fitzpatrick D."/>
            <person name="Nagy I."/>
            <person name="Doyle S."/>
            <person name="Anderson J.B."/>
            <person name="Grigoriev I.V."/>
            <person name="Gueldener U."/>
            <person name="Muensterkoetter M."/>
            <person name="Nagy L.G."/>
        </authorList>
    </citation>
    <scope>NUCLEOTIDE SEQUENCE [LARGE SCALE GENOMIC DNA]</scope>
    <source>
        <strain evidence="2">28-4</strain>
    </source>
</reference>
<accession>A0A2H3AUX6</accession>
<evidence type="ECO:0000313" key="1">
    <source>
        <dbReference type="EMBL" id="PBK62495.1"/>
    </source>
</evidence>
<protein>
    <submittedName>
        <fullName evidence="1">Uncharacterized protein</fullName>
    </submittedName>
</protein>
<keyword evidence="2" id="KW-1185">Reference proteome</keyword>